<dbReference type="AlphaFoldDB" id="A0A7V6U0T5"/>
<dbReference type="PANTHER" id="PTHR31157:SF1">
    <property type="entry name" value="SCP DOMAIN-CONTAINING PROTEIN"/>
    <property type="match status" value="1"/>
</dbReference>
<dbReference type="Proteomes" id="UP000551563">
    <property type="component" value="Unassembled WGS sequence"/>
</dbReference>
<dbReference type="PANTHER" id="PTHR31157">
    <property type="entry name" value="SCP DOMAIN-CONTAINING PROTEIN"/>
    <property type="match status" value="1"/>
</dbReference>
<reference evidence="2 3" key="1">
    <citation type="journal article" date="2020" name="Biotechnol. Biofuels">
        <title>New insights from the biogas microbiome by comprehensive genome-resolved metagenomics of nearly 1600 species originating from multiple anaerobic digesters.</title>
        <authorList>
            <person name="Campanaro S."/>
            <person name="Treu L."/>
            <person name="Rodriguez-R L.M."/>
            <person name="Kovalovszki A."/>
            <person name="Ziels R.M."/>
            <person name="Maus I."/>
            <person name="Zhu X."/>
            <person name="Kougias P.G."/>
            <person name="Basile A."/>
            <person name="Luo G."/>
            <person name="Schluter A."/>
            <person name="Konstantinidis K.T."/>
            <person name="Angelidaki I."/>
        </authorList>
    </citation>
    <scope>NUCLEOTIDE SEQUENCE [LARGE SCALE GENOMIC DNA]</scope>
    <source>
        <strain evidence="2">AS04akNAM_66</strain>
    </source>
</reference>
<organism evidence="2 3">
    <name type="scientific">Brucella intermedia</name>
    <dbReference type="NCBI Taxonomy" id="94625"/>
    <lineage>
        <taxon>Bacteria</taxon>
        <taxon>Pseudomonadati</taxon>
        <taxon>Pseudomonadota</taxon>
        <taxon>Alphaproteobacteria</taxon>
        <taxon>Hyphomicrobiales</taxon>
        <taxon>Brucellaceae</taxon>
        <taxon>Brucella/Ochrobactrum group</taxon>
        <taxon>Brucella</taxon>
    </lineage>
</organism>
<accession>A0A7V6U0T5</accession>
<gene>
    <name evidence="2" type="ORF">GXX48_17155</name>
</gene>
<dbReference type="InterPro" id="IPR014044">
    <property type="entry name" value="CAP_dom"/>
</dbReference>
<proteinExistence type="predicted"/>
<dbReference type="InterPro" id="IPR035940">
    <property type="entry name" value="CAP_sf"/>
</dbReference>
<protein>
    <submittedName>
        <fullName evidence="2">CAP domain-containing protein</fullName>
    </submittedName>
</protein>
<feature type="non-terminal residue" evidence="2">
    <location>
        <position position="299"/>
    </location>
</feature>
<dbReference type="Gene3D" id="3.40.33.10">
    <property type="entry name" value="CAP"/>
    <property type="match status" value="1"/>
</dbReference>
<comment type="caution">
    <text evidence="2">The sequence shown here is derived from an EMBL/GenBank/DDBJ whole genome shotgun (WGS) entry which is preliminary data.</text>
</comment>
<evidence type="ECO:0000313" key="3">
    <source>
        <dbReference type="Proteomes" id="UP000551563"/>
    </source>
</evidence>
<feature type="domain" description="SCP" evidence="1">
    <location>
        <begin position="64"/>
        <end position="166"/>
    </location>
</feature>
<evidence type="ECO:0000259" key="1">
    <source>
        <dbReference type="Pfam" id="PF00188"/>
    </source>
</evidence>
<sequence length="299" mass="30643">MTIQHKHLAITALTTAILAGCGGGGSDSSGPSTPMPPVGAPDLQTSVPAPNYSASSQELAAWNVLQQARDACGFGLLVQDSRLDAAAMAHANYLKLNNSLGHSETAGQPGFTGATPRARATAQGFNDEVGESVAGGSDAKSAMIALLSMPYHMRGSLDSYRSMGLSSNGTALVVEHGMGANNSSQKHGSGVVANYPCEGAGNVAAQWGGEVPNPFPDLQPVRGTTVLLKSDRGSTLTISSFSITRVLTGTSLSFRSLTKQNDINGAMQANEFAATPIDPLAVGETYSVSYQGTLDGKAV</sequence>
<name>A0A7V6U0T5_9HYPH</name>
<dbReference type="EMBL" id="DUMN01000487">
    <property type="protein sequence ID" value="HHV69351.1"/>
    <property type="molecule type" value="Genomic_DNA"/>
</dbReference>
<evidence type="ECO:0000313" key="2">
    <source>
        <dbReference type="EMBL" id="HHV69351.1"/>
    </source>
</evidence>
<dbReference type="PROSITE" id="PS51257">
    <property type="entry name" value="PROKAR_LIPOPROTEIN"/>
    <property type="match status" value="1"/>
</dbReference>
<dbReference type="Pfam" id="PF00188">
    <property type="entry name" value="CAP"/>
    <property type="match status" value="1"/>
</dbReference>